<keyword evidence="9" id="KW-1185">Reference proteome</keyword>
<evidence type="ECO:0000256" key="5">
    <source>
        <dbReference type="ARBA" id="ARBA00022888"/>
    </source>
</evidence>
<gene>
    <name evidence="8" type="primary">ASNS</name>
</gene>
<dbReference type="SUPFAM" id="SSF52402">
    <property type="entry name" value="Adenine nucleotide alpha hydrolases-like"/>
    <property type="match status" value="1"/>
</dbReference>
<evidence type="ECO:0000313" key="9">
    <source>
        <dbReference type="Proteomes" id="UP000001811"/>
    </source>
</evidence>
<dbReference type="GO" id="GO:0004066">
    <property type="term" value="F:asparagine synthase (glutamine-hydrolyzing) activity"/>
    <property type="evidence" value="ECO:0007669"/>
    <property type="project" value="InterPro"/>
</dbReference>
<accession>A0A5F9CAG2</accession>
<dbReference type="CDD" id="cd01991">
    <property type="entry name" value="Asn_synthase_B_C"/>
    <property type="match status" value="1"/>
</dbReference>
<dbReference type="PROSITE" id="PS51278">
    <property type="entry name" value="GATASE_TYPE_2"/>
    <property type="match status" value="1"/>
</dbReference>
<dbReference type="GeneTree" id="ENSGT00390000001994"/>
<dbReference type="FunFam" id="3.60.20.10:FF:000039">
    <property type="entry name" value="Asparagine synthetase [glutamine-hydrolyzing]"/>
    <property type="match status" value="1"/>
</dbReference>
<dbReference type="GO" id="GO:0005524">
    <property type="term" value="F:ATP binding"/>
    <property type="evidence" value="ECO:0007669"/>
    <property type="project" value="UniProtKB-KW"/>
</dbReference>
<dbReference type="InterPro" id="IPR029055">
    <property type="entry name" value="Ntn_hydrolases_N"/>
</dbReference>
<evidence type="ECO:0000256" key="2">
    <source>
        <dbReference type="ARBA" id="ARBA00022598"/>
    </source>
</evidence>
<dbReference type="InterPro" id="IPR001962">
    <property type="entry name" value="Asn_synthase"/>
</dbReference>
<keyword evidence="4" id="KW-0067">ATP-binding</keyword>
<dbReference type="AlphaFoldDB" id="A0A5F9CAG2"/>
<reference evidence="8" key="3">
    <citation type="submission" date="2025-09" db="UniProtKB">
        <authorList>
            <consortium name="Ensembl"/>
        </authorList>
    </citation>
    <scope>IDENTIFICATION</scope>
    <source>
        <strain evidence="8">Thorbecke</strain>
    </source>
</reference>
<dbReference type="Ensembl" id="ENSOCUT00000036313.1">
    <property type="protein sequence ID" value="ENSOCUP00000030873.1"/>
    <property type="gene ID" value="ENSOCUG00000022945.3"/>
</dbReference>
<reference evidence="8 9" key="1">
    <citation type="journal article" date="2011" name="Nature">
        <title>A high-resolution map of human evolutionary constraint using 29 mammals.</title>
        <authorList>
            <person name="Lindblad-Toh K."/>
            <person name="Garber M."/>
            <person name="Zuk O."/>
            <person name="Lin M.F."/>
            <person name="Parker B.J."/>
            <person name="Washietl S."/>
            <person name="Kheradpour P."/>
            <person name="Ernst J."/>
            <person name="Jordan G."/>
            <person name="Mauceli E."/>
            <person name="Ward L.D."/>
            <person name="Lowe C.B."/>
            <person name="Holloway A.K."/>
            <person name="Clamp M."/>
            <person name="Gnerre S."/>
            <person name="Alfoldi J."/>
            <person name="Beal K."/>
            <person name="Chang J."/>
            <person name="Clawson H."/>
            <person name="Cuff J."/>
            <person name="Di Palma F."/>
            <person name="Fitzgerald S."/>
            <person name="Flicek P."/>
            <person name="Guttman M."/>
            <person name="Hubisz M.J."/>
            <person name="Jaffe D.B."/>
            <person name="Jungreis I."/>
            <person name="Kent W.J."/>
            <person name="Kostka D."/>
            <person name="Lara M."/>
            <person name="Martins A.L."/>
            <person name="Massingham T."/>
            <person name="Moltke I."/>
            <person name="Raney B.J."/>
            <person name="Rasmussen M.D."/>
            <person name="Robinson J."/>
            <person name="Stark A."/>
            <person name="Vilella A.J."/>
            <person name="Wen J."/>
            <person name="Xie X."/>
            <person name="Zody M.C."/>
            <person name="Baldwin J."/>
            <person name="Bloom T."/>
            <person name="Chin C.W."/>
            <person name="Heiman D."/>
            <person name="Nicol R."/>
            <person name="Nusbaum C."/>
            <person name="Young S."/>
            <person name="Wilkinson J."/>
            <person name="Worley K.C."/>
            <person name="Kovar C.L."/>
            <person name="Muzny D.M."/>
            <person name="Gibbs R.A."/>
            <person name="Cree A."/>
            <person name="Dihn H.H."/>
            <person name="Fowler G."/>
            <person name="Jhangiani S."/>
            <person name="Joshi V."/>
            <person name="Lee S."/>
            <person name="Lewis L.R."/>
            <person name="Nazareth L.V."/>
            <person name="Okwuonu G."/>
            <person name="Santibanez J."/>
            <person name="Warren W.C."/>
            <person name="Mardis E.R."/>
            <person name="Weinstock G.M."/>
            <person name="Wilson R.K."/>
            <person name="Delehaunty K."/>
            <person name="Dooling D."/>
            <person name="Fronik C."/>
            <person name="Fulton L."/>
            <person name="Fulton B."/>
            <person name="Graves T."/>
            <person name="Minx P."/>
            <person name="Sodergren E."/>
            <person name="Birney E."/>
            <person name="Margulies E.H."/>
            <person name="Herrero J."/>
            <person name="Green E.D."/>
            <person name="Haussler D."/>
            <person name="Siepel A."/>
            <person name="Goldman N."/>
            <person name="Pollard K.S."/>
            <person name="Pedersen J.S."/>
            <person name="Lander E.S."/>
            <person name="Kellis M."/>
        </authorList>
    </citation>
    <scope>NUCLEOTIDE SEQUENCE [LARGE SCALE GENOMIC DNA]</scope>
    <source>
        <strain evidence="8 9">Thorbecke inbred</strain>
    </source>
</reference>
<dbReference type="SUPFAM" id="SSF56235">
    <property type="entry name" value="N-terminal nucleophile aminohydrolases (Ntn hydrolases)"/>
    <property type="match status" value="1"/>
</dbReference>
<evidence type="ECO:0000313" key="8">
    <source>
        <dbReference type="Ensembl" id="ENSOCUP00000030873.1"/>
    </source>
</evidence>
<dbReference type="PANTHER" id="PTHR11772">
    <property type="entry name" value="ASPARAGINE SYNTHETASE"/>
    <property type="match status" value="1"/>
</dbReference>
<dbReference type="GO" id="GO:0005829">
    <property type="term" value="C:cytosol"/>
    <property type="evidence" value="ECO:0007669"/>
    <property type="project" value="TreeGrafter"/>
</dbReference>
<dbReference type="EMBL" id="AAGW02035492">
    <property type="status" value="NOT_ANNOTATED_CDS"/>
    <property type="molecule type" value="Genomic_DNA"/>
</dbReference>
<dbReference type="Pfam" id="PF00733">
    <property type="entry name" value="Asn_synthase"/>
    <property type="match status" value="1"/>
</dbReference>
<reference evidence="8" key="2">
    <citation type="submission" date="2025-08" db="UniProtKB">
        <authorList>
            <consortium name="Ensembl"/>
        </authorList>
    </citation>
    <scope>IDENTIFICATION</scope>
    <source>
        <strain evidence="8">Thorbecke</strain>
    </source>
</reference>
<dbReference type="CDD" id="cd00712">
    <property type="entry name" value="AsnB"/>
    <property type="match status" value="1"/>
</dbReference>
<keyword evidence="5" id="KW-0061">Asparagine biosynthesis</keyword>
<evidence type="ECO:0000259" key="7">
    <source>
        <dbReference type="PROSITE" id="PS51278"/>
    </source>
</evidence>
<comment type="pathway">
    <text evidence="1">Amino-acid biosynthesis; L-asparagine biosynthesis; L-asparagine from L-aspartate (L-Gln route): step 1/1.</text>
</comment>
<dbReference type="InterPro" id="IPR050795">
    <property type="entry name" value="Asn_Synthetase"/>
</dbReference>
<protein>
    <recommendedName>
        <fullName evidence="6">Glutamine-dependent asparagine synthetase</fullName>
    </recommendedName>
</protein>
<evidence type="ECO:0000256" key="3">
    <source>
        <dbReference type="ARBA" id="ARBA00022741"/>
    </source>
</evidence>
<evidence type="ECO:0000256" key="1">
    <source>
        <dbReference type="ARBA" id="ARBA00005187"/>
    </source>
</evidence>
<dbReference type="InterPro" id="IPR014729">
    <property type="entry name" value="Rossmann-like_a/b/a_fold"/>
</dbReference>
<dbReference type="Bgee" id="ENSOCUG00000022945">
    <property type="expression patterns" value="Expressed in brain and 16 other cell types or tissues"/>
</dbReference>
<feature type="domain" description="Glutamine amidotransferase type-2" evidence="7">
    <location>
        <begin position="2"/>
        <end position="187"/>
    </location>
</feature>
<dbReference type="PANTHER" id="PTHR11772:SF23">
    <property type="entry name" value="ASPARAGINE SYNTHETASE [GLUTAMINE-HYDROLYZING]"/>
    <property type="match status" value="1"/>
</dbReference>
<keyword evidence="3" id="KW-0547">Nucleotide-binding</keyword>
<evidence type="ECO:0000256" key="4">
    <source>
        <dbReference type="ARBA" id="ARBA00022840"/>
    </source>
</evidence>
<dbReference type="InterPro" id="IPR017932">
    <property type="entry name" value="GATase_2_dom"/>
</dbReference>
<evidence type="ECO:0000256" key="6">
    <source>
        <dbReference type="ARBA" id="ARBA00030234"/>
    </source>
</evidence>
<dbReference type="Gene3D" id="3.60.20.10">
    <property type="entry name" value="Glutamine Phosphoribosylpyrophosphate, subunit 1, domain 1"/>
    <property type="match status" value="1"/>
</dbReference>
<organism evidence="8 9">
    <name type="scientific">Oryctolagus cuniculus</name>
    <name type="common">Rabbit</name>
    <dbReference type="NCBI Taxonomy" id="9986"/>
    <lineage>
        <taxon>Eukaryota</taxon>
        <taxon>Metazoa</taxon>
        <taxon>Chordata</taxon>
        <taxon>Craniata</taxon>
        <taxon>Vertebrata</taxon>
        <taxon>Euteleostomi</taxon>
        <taxon>Mammalia</taxon>
        <taxon>Eutheria</taxon>
        <taxon>Euarchontoglires</taxon>
        <taxon>Glires</taxon>
        <taxon>Lagomorpha</taxon>
        <taxon>Leporidae</taxon>
        <taxon>Oryctolagus</taxon>
    </lineage>
</organism>
<dbReference type="Pfam" id="PF13537">
    <property type="entry name" value="GATase_7"/>
    <property type="match status" value="1"/>
</dbReference>
<dbReference type="EMBL" id="AAGW02035493">
    <property type="status" value="NOT_ANNOTATED_CDS"/>
    <property type="molecule type" value="Genomic_DNA"/>
</dbReference>
<name>A0A5F9CAG2_RABIT</name>
<dbReference type="Gene3D" id="3.40.50.620">
    <property type="entry name" value="HUPs"/>
    <property type="match status" value="1"/>
</dbReference>
<proteinExistence type="predicted"/>
<sequence length="366" mass="41414">MCGIWALFGSDDCLSVQCLSAMKIAHRGPDAFRFENVNGYTNCCFGFHRLAVVDQLFGMQPIRVKKYPYLWLCYNGEIYNHKAMQHHFEFEYQTKVDGEIILHLYDKGGIEQTICMLDGVFAFILLDTANKKVFLGRDTYGVRPLFKAMTEDGFLAVCSEAKELSLQRLQTPPPTLPGGHLFKIKTNGIFVRVLCLLFVGFEIETVKSNLRILFENAIKKRLMTDRRIGCLLSGGLDSSLVAASLLRQLKEAQVQYALQTFAIGMEDSPDLLAARKVANHIGSEHHEVLFNSEEGIQALDEVIFSLETYDITTVRASVGMYLISKYIRKNTDSVVIFSGEGSDELTQGYIYFHKVRPLYGWISELH</sequence>
<dbReference type="InterPro" id="IPR033738">
    <property type="entry name" value="AsnB_N"/>
</dbReference>
<keyword evidence="5" id="KW-0028">Amino-acid biosynthesis</keyword>
<dbReference type="GO" id="GO:0006529">
    <property type="term" value="P:asparagine biosynthetic process"/>
    <property type="evidence" value="ECO:0007669"/>
    <property type="project" value="UniProtKB-KW"/>
</dbReference>
<keyword evidence="2" id="KW-0436">Ligase</keyword>
<dbReference type="Proteomes" id="UP000001811">
    <property type="component" value="Chromosome 10"/>
</dbReference>